<dbReference type="Gene3D" id="3.30.70.330">
    <property type="match status" value="1"/>
</dbReference>
<evidence type="ECO:0000313" key="6">
    <source>
        <dbReference type="Proteomes" id="UP000789508"/>
    </source>
</evidence>
<sequence>MSTSLDMSLDEIIAKKRPSRGGRSGGQTRGGGMTKRSNGPIRTLRSSQNRARPYTGTSVTTSASLNAATEGKILVSNLAYKVTENDLWLEARESDEFLNVLVPKLLGLRSIISLNQSDLCTNFYRQRPFSSPCCFWKVRHVPHRSQLELFTSMIGPVRQVNLNFDQNGRSKGTASVVFNRRTDAVKAVEKFRNTTLDGRDIKIEFVVAPNAGPITQRIGGLNENRPTVRGIGGTRGSTARGGRGIRGSTRRSDNRAKPTQEQLDAEMSEYMQIDEDSTQITDSSAVQISQ</sequence>
<evidence type="ECO:0000256" key="3">
    <source>
        <dbReference type="SAM" id="MobiDB-lite"/>
    </source>
</evidence>
<dbReference type="Proteomes" id="UP000789508">
    <property type="component" value="Unassembled WGS sequence"/>
</dbReference>
<dbReference type="SUPFAM" id="SSF54928">
    <property type="entry name" value="RNA-binding domain, RBD"/>
    <property type="match status" value="1"/>
</dbReference>
<dbReference type="EMBL" id="CAJVPS010016049">
    <property type="protein sequence ID" value="CAG8688536.1"/>
    <property type="molecule type" value="Genomic_DNA"/>
</dbReference>
<dbReference type="InterPro" id="IPR000504">
    <property type="entry name" value="RRM_dom"/>
</dbReference>
<dbReference type="OrthoDB" id="346839at2759"/>
<dbReference type="PANTHER" id="PTHR19965:SF35">
    <property type="entry name" value="RNA ANNEALING PROTEIN YRA1"/>
    <property type="match status" value="1"/>
</dbReference>
<evidence type="ECO:0000256" key="2">
    <source>
        <dbReference type="PROSITE-ProRule" id="PRU00176"/>
    </source>
</evidence>
<dbReference type="InterPro" id="IPR012677">
    <property type="entry name" value="Nucleotide-bd_a/b_plait_sf"/>
</dbReference>
<organism evidence="5 6">
    <name type="scientific">Ambispora leptoticha</name>
    <dbReference type="NCBI Taxonomy" id="144679"/>
    <lineage>
        <taxon>Eukaryota</taxon>
        <taxon>Fungi</taxon>
        <taxon>Fungi incertae sedis</taxon>
        <taxon>Mucoromycota</taxon>
        <taxon>Glomeromycotina</taxon>
        <taxon>Glomeromycetes</taxon>
        <taxon>Archaeosporales</taxon>
        <taxon>Ambisporaceae</taxon>
        <taxon>Ambispora</taxon>
    </lineage>
</organism>
<dbReference type="InterPro" id="IPR051229">
    <property type="entry name" value="ALYREF_mRNA_export"/>
</dbReference>
<dbReference type="GO" id="GO:0003729">
    <property type="term" value="F:mRNA binding"/>
    <property type="evidence" value="ECO:0007669"/>
    <property type="project" value="TreeGrafter"/>
</dbReference>
<keyword evidence="6" id="KW-1185">Reference proteome</keyword>
<feature type="region of interest" description="Disordered" evidence="3">
    <location>
        <begin position="1"/>
        <end position="58"/>
    </location>
</feature>
<dbReference type="InterPro" id="IPR025715">
    <property type="entry name" value="FoP_C"/>
</dbReference>
<feature type="region of interest" description="Disordered" evidence="3">
    <location>
        <begin position="217"/>
        <end position="266"/>
    </location>
</feature>
<dbReference type="SMART" id="SM01218">
    <property type="entry name" value="FoP_duplication"/>
    <property type="match status" value="1"/>
</dbReference>
<protein>
    <submittedName>
        <fullName evidence="5">9176_t:CDS:1</fullName>
    </submittedName>
</protein>
<feature type="compositionally biased region" description="Polar residues" evidence="3">
    <location>
        <begin position="44"/>
        <end position="58"/>
    </location>
</feature>
<feature type="compositionally biased region" description="Gly residues" evidence="3">
    <location>
        <begin position="230"/>
        <end position="245"/>
    </location>
</feature>
<dbReference type="GO" id="GO:0005634">
    <property type="term" value="C:nucleus"/>
    <property type="evidence" value="ECO:0007669"/>
    <property type="project" value="TreeGrafter"/>
</dbReference>
<dbReference type="AlphaFoldDB" id="A0A9N9ESR9"/>
<dbReference type="PROSITE" id="PS50102">
    <property type="entry name" value="RRM"/>
    <property type="match status" value="1"/>
</dbReference>
<evidence type="ECO:0000256" key="1">
    <source>
        <dbReference type="ARBA" id="ARBA00022884"/>
    </source>
</evidence>
<dbReference type="GO" id="GO:0006406">
    <property type="term" value="P:mRNA export from nucleus"/>
    <property type="evidence" value="ECO:0007669"/>
    <property type="project" value="TreeGrafter"/>
</dbReference>
<dbReference type="Pfam" id="PF13865">
    <property type="entry name" value="FoP_duplication"/>
    <property type="match status" value="1"/>
</dbReference>
<reference evidence="5" key="1">
    <citation type="submission" date="2021-06" db="EMBL/GenBank/DDBJ databases">
        <authorList>
            <person name="Kallberg Y."/>
            <person name="Tangrot J."/>
            <person name="Rosling A."/>
        </authorList>
    </citation>
    <scope>NUCLEOTIDE SEQUENCE</scope>
    <source>
        <strain evidence="5">FL130A</strain>
    </source>
</reference>
<name>A0A9N9ESR9_9GLOM</name>
<evidence type="ECO:0000259" key="4">
    <source>
        <dbReference type="PROSITE" id="PS50102"/>
    </source>
</evidence>
<accession>A0A9N9ESR9</accession>
<evidence type="ECO:0000313" key="5">
    <source>
        <dbReference type="EMBL" id="CAG8688536.1"/>
    </source>
</evidence>
<comment type="caution">
    <text evidence="5">The sequence shown here is derived from an EMBL/GenBank/DDBJ whole genome shotgun (WGS) entry which is preliminary data.</text>
</comment>
<proteinExistence type="predicted"/>
<dbReference type="SMART" id="SM00360">
    <property type="entry name" value="RRM"/>
    <property type="match status" value="1"/>
</dbReference>
<dbReference type="PANTHER" id="PTHR19965">
    <property type="entry name" value="RNA AND EXPORT FACTOR BINDING PROTEIN"/>
    <property type="match status" value="1"/>
</dbReference>
<feature type="compositionally biased region" description="Gly residues" evidence="3">
    <location>
        <begin position="22"/>
        <end position="33"/>
    </location>
</feature>
<feature type="domain" description="RRM" evidence="4">
    <location>
        <begin position="148"/>
        <end position="208"/>
    </location>
</feature>
<dbReference type="Pfam" id="PF00076">
    <property type="entry name" value="RRM_1"/>
    <property type="match status" value="1"/>
</dbReference>
<keyword evidence="1 2" id="KW-0694">RNA-binding</keyword>
<gene>
    <name evidence="5" type="ORF">ALEPTO_LOCUS11126</name>
</gene>
<dbReference type="InterPro" id="IPR035979">
    <property type="entry name" value="RBD_domain_sf"/>
</dbReference>